<proteinExistence type="predicted"/>
<dbReference type="EMBL" id="BARU01023638">
    <property type="protein sequence ID" value="GAH55453.1"/>
    <property type="molecule type" value="Genomic_DNA"/>
</dbReference>
<gene>
    <name evidence="1" type="ORF">S03H2_38339</name>
</gene>
<comment type="caution">
    <text evidence="1">The sequence shown here is derived from an EMBL/GenBank/DDBJ whole genome shotgun (WGS) entry which is preliminary data.</text>
</comment>
<dbReference type="AlphaFoldDB" id="X1ID13"/>
<name>X1ID13_9ZZZZ</name>
<reference evidence="1" key="1">
    <citation type="journal article" date="2014" name="Front. Microbiol.">
        <title>High frequency of phylogenetically diverse reductive dehalogenase-homologous genes in deep subseafloor sedimentary metagenomes.</title>
        <authorList>
            <person name="Kawai M."/>
            <person name="Futagami T."/>
            <person name="Toyoda A."/>
            <person name="Takaki Y."/>
            <person name="Nishi S."/>
            <person name="Hori S."/>
            <person name="Arai W."/>
            <person name="Tsubouchi T."/>
            <person name="Morono Y."/>
            <person name="Uchiyama I."/>
            <person name="Ito T."/>
            <person name="Fujiyama A."/>
            <person name="Inagaki F."/>
            <person name="Takami H."/>
        </authorList>
    </citation>
    <scope>NUCLEOTIDE SEQUENCE</scope>
    <source>
        <strain evidence="1">Expedition CK06-06</strain>
    </source>
</reference>
<accession>X1ID13</accession>
<sequence length="68" mass="8323">MVKVRIIVKCRCCYNRNFRPNECIDCFLYDHFVDKKAGKKISKMLKKASKKLLYEYKYERIKNKKIKI</sequence>
<organism evidence="1">
    <name type="scientific">marine sediment metagenome</name>
    <dbReference type="NCBI Taxonomy" id="412755"/>
    <lineage>
        <taxon>unclassified sequences</taxon>
        <taxon>metagenomes</taxon>
        <taxon>ecological metagenomes</taxon>
    </lineage>
</organism>
<protein>
    <submittedName>
        <fullName evidence="1">Uncharacterized protein</fullName>
    </submittedName>
</protein>
<evidence type="ECO:0000313" key="1">
    <source>
        <dbReference type="EMBL" id="GAH55453.1"/>
    </source>
</evidence>